<keyword evidence="1" id="KW-0812">Transmembrane</keyword>
<dbReference type="RefSeq" id="XP_004036747.1">
    <property type="nucleotide sequence ID" value="XM_004036699.1"/>
</dbReference>
<keyword evidence="4" id="KW-1185">Reference proteome</keyword>
<dbReference type="eggNOG" id="ENOG502SEJF">
    <property type="taxonomic scope" value="Eukaryota"/>
</dbReference>
<dbReference type="GO" id="GO:0005227">
    <property type="term" value="F:calcium-activated cation channel activity"/>
    <property type="evidence" value="ECO:0007669"/>
    <property type="project" value="InterPro"/>
</dbReference>
<dbReference type="GO" id="GO:0005886">
    <property type="term" value="C:plasma membrane"/>
    <property type="evidence" value="ECO:0007669"/>
    <property type="project" value="TreeGrafter"/>
</dbReference>
<dbReference type="OMA" id="QIINDIW"/>
<dbReference type="PANTHER" id="PTHR13018">
    <property type="entry name" value="PROBABLE MEMBRANE PROTEIN DUF221-RELATED"/>
    <property type="match status" value="1"/>
</dbReference>
<feature type="transmembrane region" description="Helical" evidence="1">
    <location>
        <begin position="51"/>
        <end position="72"/>
    </location>
</feature>
<dbReference type="OrthoDB" id="197892at2759"/>
<evidence type="ECO:0000313" key="3">
    <source>
        <dbReference type="EMBL" id="EGR32761.1"/>
    </source>
</evidence>
<name>G0QPU9_ICHMU</name>
<feature type="domain" description="Anoctamin transmembrane" evidence="2">
    <location>
        <begin position="43"/>
        <end position="274"/>
    </location>
</feature>
<evidence type="ECO:0000259" key="2">
    <source>
        <dbReference type="Pfam" id="PF04547"/>
    </source>
</evidence>
<proteinExistence type="predicted"/>
<keyword evidence="3" id="KW-0418">Kinase</keyword>
<keyword evidence="3" id="KW-0808">Transferase</keyword>
<feature type="transmembrane region" description="Helical" evidence="1">
    <location>
        <begin position="92"/>
        <end position="116"/>
    </location>
</feature>
<keyword evidence="1" id="KW-0472">Membrane</keyword>
<evidence type="ECO:0000313" key="4">
    <source>
        <dbReference type="Proteomes" id="UP000008983"/>
    </source>
</evidence>
<dbReference type="InterPro" id="IPR049452">
    <property type="entry name" value="Anoctamin_TM"/>
</dbReference>
<accession>G0QPU9</accession>
<dbReference type="EMBL" id="GL983581">
    <property type="protein sequence ID" value="EGR32761.1"/>
    <property type="molecule type" value="Genomic_DNA"/>
</dbReference>
<reference evidence="3 4" key="1">
    <citation type="submission" date="2011-07" db="EMBL/GenBank/DDBJ databases">
        <authorList>
            <person name="Coyne R."/>
            <person name="Brami D."/>
            <person name="Johnson J."/>
            <person name="Hostetler J."/>
            <person name="Hannick L."/>
            <person name="Clark T."/>
            <person name="Cassidy-Hanley D."/>
            <person name="Inman J."/>
        </authorList>
    </citation>
    <scope>NUCLEOTIDE SEQUENCE [LARGE SCALE GENOMIC DNA]</scope>
    <source>
        <strain evidence="3 4">G5</strain>
    </source>
</reference>
<dbReference type="Pfam" id="PF04547">
    <property type="entry name" value="Anoctamin"/>
    <property type="match status" value="1"/>
</dbReference>
<evidence type="ECO:0000256" key="1">
    <source>
        <dbReference type="SAM" id="Phobius"/>
    </source>
</evidence>
<dbReference type="GO" id="GO:0016301">
    <property type="term" value="F:kinase activity"/>
    <property type="evidence" value="ECO:0007669"/>
    <property type="project" value="UniProtKB-KW"/>
</dbReference>
<feature type="non-terminal residue" evidence="3">
    <location>
        <position position="1"/>
    </location>
</feature>
<dbReference type="Proteomes" id="UP000008983">
    <property type="component" value="Unassembled WGS sequence"/>
</dbReference>
<dbReference type="GeneID" id="14908922"/>
<dbReference type="InterPro" id="IPR045122">
    <property type="entry name" value="Csc1-like"/>
</dbReference>
<dbReference type="PANTHER" id="PTHR13018:SF83">
    <property type="entry name" value="RRM DOMAIN-CONTAINING PROTEIN"/>
    <property type="match status" value="1"/>
</dbReference>
<feature type="transmembrane region" description="Helical" evidence="1">
    <location>
        <begin position="245"/>
        <end position="267"/>
    </location>
</feature>
<dbReference type="InParanoid" id="G0QPU9"/>
<sequence length="409" mass="47833">KEEILKNQIFGNKNALKINGQFVRIQKAPEPEDINWNALSCKQSQQFKKRVFSALFTIFLLFSSFSIIYYLMNLQVNFKEQPPFPEEVYKMKMLALTISIVIQILNFLLQKVLNFLSSFEQHYTKTKELSSLSQKLAIVQFINTALIALLIKVLQYQLNNPEKAKSNIYINGGLIYNQQYVFLSSLFFPFIQLADFGRLYKVLKRKIIQKDNLTQAQLNELYEDSVHNIAYDYGGVIKTMYVTAFYAPLIPIGIIISIFNILINYFIQKYLLLTHRSVKYSVSDCISRDMIEQLEHLLPIYCISNALFQYLLKDGQNISNFGYAGIFISAIHVILPMRSFNEFFFYVKKAPDLHETYNENYLNFQFDYDRANPATNQVAKKEFVDGKKQKKVIYQWQSVLLANQKQFQN</sequence>
<dbReference type="AlphaFoldDB" id="G0QPU9"/>
<keyword evidence="1" id="KW-1133">Transmembrane helix</keyword>
<feature type="transmembrane region" description="Helical" evidence="1">
    <location>
        <begin position="321"/>
        <end position="340"/>
    </location>
</feature>
<organism evidence="3 4">
    <name type="scientific">Ichthyophthirius multifiliis</name>
    <name type="common">White spot disease agent</name>
    <name type="synonym">Ich</name>
    <dbReference type="NCBI Taxonomy" id="5932"/>
    <lineage>
        <taxon>Eukaryota</taxon>
        <taxon>Sar</taxon>
        <taxon>Alveolata</taxon>
        <taxon>Ciliophora</taxon>
        <taxon>Intramacronucleata</taxon>
        <taxon>Oligohymenophorea</taxon>
        <taxon>Hymenostomatida</taxon>
        <taxon>Ophryoglenina</taxon>
        <taxon>Ichthyophthirius</taxon>
    </lineage>
</organism>
<gene>
    <name evidence="3" type="ORF">IMG5_071420</name>
</gene>
<protein>
    <submittedName>
        <fullName evidence="3">Protein kinase domain protein</fullName>
    </submittedName>
</protein>
<feature type="transmembrane region" description="Helical" evidence="1">
    <location>
        <begin position="178"/>
        <end position="200"/>
    </location>
</feature>
<feature type="transmembrane region" description="Helical" evidence="1">
    <location>
        <begin position="136"/>
        <end position="158"/>
    </location>
</feature>